<feature type="region of interest" description="Disordered" evidence="1">
    <location>
        <begin position="1"/>
        <end position="23"/>
    </location>
</feature>
<dbReference type="Proteomes" id="UP001054945">
    <property type="component" value="Unassembled WGS sequence"/>
</dbReference>
<gene>
    <name evidence="2" type="ORF">CEXT_66061</name>
</gene>
<evidence type="ECO:0000313" key="3">
    <source>
        <dbReference type="Proteomes" id="UP001054945"/>
    </source>
</evidence>
<name>A0AAV4M9Y5_CAEEX</name>
<comment type="caution">
    <text evidence="2">The sequence shown here is derived from an EMBL/GenBank/DDBJ whole genome shotgun (WGS) entry which is preliminary data.</text>
</comment>
<organism evidence="2 3">
    <name type="scientific">Caerostris extrusa</name>
    <name type="common">Bark spider</name>
    <name type="synonym">Caerostris bankana</name>
    <dbReference type="NCBI Taxonomy" id="172846"/>
    <lineage>
        <taxon>Eukaryota</taxon>
        <taxon>Metazoa</taxon>
        <taxon>Ecdysozoa</taxon>
        <taxon>Arthropoda</taxon>
        <taxon>Chelicerata</taxon>
        <taxon>Arachnida</taxon>
        <taxon>Araneae</taxon>
        <taxon>Araneomorphae</taxon>
        <taxon>Entelegynae</taxon>
        <taxon>Araneoidea</taxon>
        <taxon>Araneidae</taxon>
        <taxon>Caerostris</taxon>
    </lineage>
</organism>
<accession>A0AAV4M9Y5</accession>
<dbReference type="EMBL" id="BPLR01001977">
    <property type="protein sequence ID" value="GIX68577.1"/>
    <property type="molecule type" value="Genomic_DNA"/>
</dbReference>
<reference evidence="2 3" key="1">
    <citation type="submission" date="2021-06" db="EMBL/GenBank/DDBJ databases">
        <title>Caerostris extrusa draft genome.</title>
        <authorList>
            <person name="Kono N."/>
            <person name="Arakawa K."/>
        </authorList>
    </citation>
    <scope>NUCLEOTIDE SEQUENCE [LARGE SCALE GENOMIC DNA]</scope>
</reference>
<protein>
    <submittedName>
        <fullName evidence="2">Uncharacterized protein</fullName>
    </submittedName>
</protein>
<sequence length="101" mass="11583">MSRDQSTPNQRRRDRTTTQPHSRLVIQQSIQPHCHHPYNLHKNYPRCLQMFGWNNKNNLSSAENFAPCATSSIRYAFSVFRPTLFLAVVLPSIVLPGTSTT</sequence>
<proteinExistence type="predicted"/>
<evidence type="ECO:0000256" key="1">
    <source>
        <dbReference type="SAM" id="MobiDB-lite"/>
    </source>
</evidence>
<dbReference type="AlphaFoldDB" id="A0AAV4M9Y5"/>
<keyword evidence="3" id="KW-1185">Reference proteome</keyword>
<evidence type="ECO:0000313" key="2">
    <source>
        <dbReference type="EMBL" id="GIX68577.1"/>
    </source>
</evidence>